<dbReference type="EC" id="6.1.1.17" evidence="7"/>
<keyword evidence="7" id="KW-0963">Cytoplasm</keyword>
<comment type="subunit">
    <text evidence="7">Monomer.</text>
</comment>
<feature type="domain" description="Glutamyl/glutaminyl-tRNA synthetase class Ib catalytic" evidence="8">
    <location>
        <begin position="2"/>
        <end position="304"/>
    </location>
</feature>
<evidence type="ECO:0000256" key="1">
    <source>
        <dbReference type="ARBA" id="ARBA00007894"/>
    </source>
</evidence>
<dbReference type="SUPFAM" id="SSF52374">
    <property type="entry name" value="Nucleotidylyl transferase"/>
    <property type="match status" value="1"/>
</dbReference>
<dbReference type="InterPro" id="IPR020751">
    <property type="entry name" value="aa-tRNA-synth_I_codon-bd_sub2"/>
</dbReference>
<sequence>MEIRTRFAPSPTGYMHIGNLRTALYEYLIAKKENGKFILRIEDTDKARQVDGAIEMIYQTLADTGLKHDEGPDISGPYGPYIQSKRLEIYQKYAHQLVELGGAHYCFCNQDDENDHDPCRELSIETARKMIAEGKSYVIRQTIPSGNTTFYDEVYGEITVDNNTLDEGVLLKSDGYPTYNFANIVDDHLMHITHVIRGNEYLSSTPKYNLIYQAFNWKIPTYIHVPPVMKDEQHKLSKRNGDASYQDLVKQGYLSEAIINYLALLGWAPEGEEEIFSLDELIKQFDVKRISKAPAIFDLEKLKWLNGIYLRKLSLEEFHQLAMPYYQRLIHRNVDLMELSKVLQLRISYLAEIESMIDFIDEPCKYDAGLFKNKKMKTNLENSLEALLWIQEKLIDFNSFDDDEKLHQLFVNLAKEKEVKNGRIMFPLRVALTFKAFTPGGAVEIAHILGKEETLRRIDLAIKQMSA</sequence>
<dbReference type="InterPro" id="IPR004527">
    <property type="entry name" value="Glu-tRNA-ligase_bac/mito"/>
</dbReference>
<dbReference type="EMBL" id="DXET01000027">
    <property type="protein sequence ID" value="HIX80523.1"/>
    <property type="molecule type" value="Genomic_DNA"/>
</dbReference>
<dbReference type="InterPro" id="IPR000924">
    <property type="entry name" value="Glu/Gln-tRNA-synth"/>
</dbReference>
<evidence type="ECO:0000256" key="2">
    <source>
        <dbReference type="ARBA" id="ARBA00022598"/>
    </source>
</evidence>
<feature type="domain" description="Aminoacyl-tRNA synthetase class I anticodon-binding" evidence="9">
    <location>
        <begin position="317"/>
        <end position="462"/>
    </location>
</feature>
<dbReference type="GO" id="GO:0005524">
    <property type="term" value="F:ATP binding"/>
    <property type="evidence" value="ECO:0007669"/>
    <property type="project" value="UniProtKB-UniRule"/>
</dbReference>
<dbReference type="Proteomes" id="UP000886724">
    <property type="component" value="Unassembled WGS sequence"/>
</dbReference>
<dbReference type="Pfam" id="PF19269">
    <property type="entry name" value="Anticodon_2"/>
    <property type="match status" value="1"/>
</dbReference>
<dbReference type="InterPro" id="IPR008925">
    <property type="entry name" value="aa_tRNA-synth_I_cd-bd_sf"/>
</dbReference>
<comment type="catalytic activity">
    <reaction evidence="7">
        <text>tRNA(Glu) + L-glutamate + ATP = L-glutamyl-tRNA(Glu) + AMP + diphosphate</text>
        <dbReference type="Rhea" id="RHEA:23540"/>
        <dbReference type="Rhea" id="RHEA-COMP:9663"/>
        <dbReference type="Rhea" id="RHEA-COMP:9680"/>
        <dbReference type="ChEBI" id="CHEBI:29985"/>
        <dbReference type="ChEBI" id="CHEBI:30616"/>
        <dbReference type="ChEBI" id="CHEBI:33019"/>
        <dbReference type="ChEBI" id="CHEBI:78442"/>
        <dbReference type="ChEBI" id="CHEBI:78520"/>
        <dbReference type="ChEBI" id="CHEBI:456215"/>
        <dbReference type="EC" id="6.1.1.17"/>
    </reaction>
</comment>
<protein>
    <recommendedName>
        <fullName evidence="7">Glutamate--tRNA ligase</fullName>
        <ecNumber evidence="7">6.1.1.17</ecNumber>
    </recommendedName>
    <alternativeName>
        <fullName evidence="7">Glutamyl-tRNA synthetase</fullName>
        <shortName evidence="7">GluRS</shortName>
    </alternativeName>
</protein>
<comment type="cofactor">
    <cofactor evidence="7">
        <name>Zn(2+)</name>
        <dbReference type="ChEBI" id="CHEBI:29105"/>
    </cofactor>
    <text evidence="7">Binds 1 zinc ion per subunit.</text>
</comment>
<keyword evidence="7" id="KW-0862">Zinc</keyword>
<dbReference type="CDD" id="cd00808">
    <property type="entry name" value="GluRS_core"/>
    <property type="match status" value="1"/>
</dbReference>
<evidence type="ECO:0000256" key="7">
    <source>
        <dbReference type="HAMAP-Rule" id="MF_00022"/>
    </source>
</evidence>
<dbReference type="Gene3D" id="3.40.50.620">
    <property type="entry name" value="HUPs"/>
    <property type="match status" value="1"/>
</dbReference>
<gene>
    <name evidence="7" type="primary">gltX</name>
    <name evidence="10" type="ORF">H9980_00920</name>
</gene>
<dbReference type="Gene3D" id="1.10.10.350">
    <property type="match status" value="1"/>
</dbReference>
<dbReference type="InterPro" id="IPR001412">
    <property type="entry name" value="aa-tRNA-synth_I_CS"/>
</dbReference>
<proteinExistence type="inferred from homology"/>
<dbReference type="GO" id="GO:0000049">
    <property type="term" value="F:tRNA binding"/>
    <property type="evidence" value="ECO:0007669"/>
    <property type="project" value="InterPro"/>
</dbReference>
<dbReference type="AlphaFoldDB" id="A0A9D1XJ81"/>
<evidence type="ECO:0000256" key="4">
    <source>
        <dbReference type="ARBA" id="ARBA00022840"/>
    </source>
</evidence>
<comment type="caution">
    <text evidence="10">The sequence shown here is derived from an EMBL/GenBank/DDBJ whole genome shotgun (WGS) entry which is preliminary data.</text>
</comment>
<organism evidence="10 11">
    <name type="scientific">Candidatus Erysipelatoclostridium merdavium</name>
    <dbReference type="NCBI Taxonomy" id="2838566"/>
    <lineage>
        <taxon>Bacteria</taxon>
        <taxon>Bacillati</taxon>
        <taxon>Bacillota</taxon>
        <taxon>Erysipelotrichia</taxon>
        <taxon>Erysipelotrichales</taxon>
        <taxon>Erysipelotrichales incertae sedis</taxon>
    </lineage>
</organism>
<comment type="function">
    <text evidence="7">Catalyzes the attachment of glutamate to tRNA(Glu) in a two-step reaction: glutamate is first activated by ATP to form Glu-AMP and then transferred to the acceptor end of tRNA(Glu).</text>
</comment>
<keyword evidence="5 7" id="KW-0648">Protein biosynthesis</keyword>
<evidence type="ECO:0000256" key="5">
    <source>
        <dbReference type="ARBA" id="ARBA00022917"/>
    </source>
</evidence>
<dbReference type="PROSITE" id="PS00178">
    <property type="entry name" value="AA_TRNA_LIGASE_I"/>
    <property type="match status" value="1"/>
</dbReference>
<dbReference type="PRINTS" id="PR00987">
    <property type="entry name" value="TRNASYNTHGLU"/>
</dbReference>
<feature type="binding site" evidence="7">
    <location>
        <position position="108"/>
    </location>
    <ligand>
        <name>Zn(2+)</name>
        <dbReference type="ChEBI" id="CHEBI:29105"/>
    </ligand>
</feature>
<dbReference type="HAMAP" id="MF_00022">
    <property type="entry name" value="Glu_tRNA_synth_type1"/>
    <property type="match status" value="1"/>
</dbReference>
<evidence type="ECO:0000313" key="11">
    <source>
        <dbReference type="Proteomes" id="UP000886724"/>
    </source>
</evidence>
<dbReference type="GO" id="GO:0005829">
    <property type="term" value="C:cytosol"/>
    <property type="evidence" value="ECO:0007669"/>
    <property type="project" value="TreeGrafter"/>
</dbReference>
<feature type="binding site" evidence="7">
    <location>
        <position position="238"/>
    </location>
    <ligand>
        <name>ATP</name>
        <dbReference type="ChEBI" id="CHEBI:30616"/>
    </ligand>
</feature>
<accession>A0A9D1XJ81</accession>
<comment type="similarity">
    <text evidence="1 7">Belongs to the class-I aminoacyl-tRNA synthetase family. Glutamate--tRNA ligase type 1 subfamily.</text>
</comment>
<dbReference type="GO" id="GO:0004818">
    <property type="term" value="F:glutamate-tRNA ligase activity"/>
    <property type="evidence" value="ECO:0007669"/>
    <property type="project" value="UniProtKB-UniRule"/>
</dbReference>
<dbReference type="InterPro" id="IPR049940">
    <property type="entry name" value="GluQ/Sye"/>
</dbReference>
<keyword evidence="2 7" id="KW-0436">Ligase</keyword>
<evidence type="ECO:0000256" key="3">
    <source>
        <dbReference type="ARBA" id="ARBA00022741"/>
    </source>
</evidence>
<evidence type="ECO:0000256" key="6">
    <source>
        <dbReference type="ARBA" id="ARBA00023146"/>
    </source>
</evidence>
<dbReference type="PANTHER" id="PTHR43311">
    <property type="entry name" value="GLUTAMATE--TRNA LIGASE"/>
    <property type="match status" value="1"/>
</dbReference>
<evidence type="ECO:0000259" key="8">
    <source>
        <dbReference type="Pfam" id="PF00749"/>
    </source>
</evidence>
<feature type="short sequence motif" description="'KMSKS' region" evidence="7">
    <location>
        <begin position="235"/>
        <end position="239"/>
    </location>
</feature>
<keyword evidence="6 7" id="KW-0030">Aminoacyl-tRNA synthetase</keyword>
<name>A0A9D1XJ81_9FIRM</name>
<dbReference type="InterPro" id="IPR045462">
    <property type="entry name" value="aa-tRNA-synth_I_cd-bd"/>
</dbReference>
<dbReference type="GO" id="GO:0008270">
    <property type="term" value="F:zinc ion binding"/>
    <property type="evidence" value="ECO:0007669"/>
    <property type="project" value="UniProtKB-UniRule"/>
</dbReference>
<feature type="short sequence motif" description="'HIGH' region" evidence="7">
    <location>
        <begin position="9"/>
        <end position="19"/>
    </location>
</feature>
<dbReference type="Pfam" id="PF00749">
    <property type="entry name" value="tRNA-synt_1c"/>
    <property type="match status" value="1"/>
</dbReference>
<keyword evidence="7" id="KW-0479">Metal-binding</keyword>
<evidence type="ECO:0000259" key="9">
    <source>
        <dbReference type="Pfam" id="PF19269"/>
    </source>
</evidence>
<dbReference type="InterPro" id="IPR020058">
    <property type="entry name" value="Glu/Gln-tRNA-synth_Ib_cat-dom"/>
</dbReference>
<dbReference type="SUPFAM" id="SSF48163">
    <property type="entry name" value="An anticodon-binding domain of class I aminoacyl-tRNA synthetases"/>
    <property type="match status" value="1"/>
</dbReference>
<feature type="binding site" evidence="7">
    <location>
        <position position="106"/>
    </location>
    <ligand>
        <name>Zn(2+)</name>
        <dbReference type="ChEBI" id="CHEBI:29105"/>
    </ligand>
</feature>
<reference evidence="10" key="1">
    <citation type="journal article" date="2021" name="PeerJ">
        <title>Extensive microbial diversity within the chicken gut microbiome revealed by metagenomics and culture.</title>
        <authorList>
            <person name="Gilroy R."/>
            <person name="Ravi A."/>
            <person name="Getino M."/>
            <person name="Pursley I."/>
            <person name="Horton D.L."/>
            <person name="Alikhan N.F."/>
            <person name="Baker D."/>
            <person name="Gharbi K."/>
            <person name="Hall N."/>
            <person name="Watson M."/>
            <person name="Adriaenssens E.M."/>
            <person name="Foster-Nyarko E."/>
            <person name="Jarju S."/>
            <person name="Secka A."/>
            <person name="Antonio M."/>
            <person name="Oren A."/>
            <person name="Chaudhuri R.R."/>
            <person name="La Ragione R."/>
            <person name="Hildebrand F."/>
            <person name="Pallen M.J."/>
        </authorList>
    </citation>
    <scope>NUCLEOTIDE SEQUENCE</scope>
    <source>
        <strain evidence="10">ChiGjej1B1-14440</strain>
    </source>
</reference>
<keyword evidence="3 7" id="KW-0547">Nucleotide-binding</keyword>
<dbReference type="GO" id="GO:0006424">
    <property type="term" value="P:glutamyl-tRNA aminoacylation"/>
    <property type="evidence" value="ECO:0007669"/>
    <property type="project" value="UniProtKB-UniRule"/>
</dbReference>
<comment type="subcellular location">
    <subcellularLocation>
        <location evidence="7">Cytoplasm</location>
    </subcellularLocation>
</comment>
<dbReference type="InterPro" id="IPR014729">
    <property type="entry name" value="Rossmann-like_a/b/a_fold"/>
</dbReference>
<keyword evidence="4 7" id="KW-0067">ATP-binding</keyword>
<dbReference type="InterPro" id="IPR033910">
    <property type="entry name" value="GluRS_core"/>
</dbReference>
<reference evidence="10" key="2">
    <citation type="submission" date="2021-04" db="EMBL/GenBank/DDBJ databases">
        <authorList>
            <person name="Gilroy R."/>
        </authorList>
    </citation>
    <scope>NUCLEOTIDE SEQUENCE</scope>
    <source>
        <strain evidence="10">ChiGjej1B1-14440</strain>
    </source>
</reference>
<evidence type="ECO:0000313" key="10">
    <source>
        <dbReference type="EMBL" id="HIX80523.1"/>
    </source>
</evidence>
<dbReference type="NCBIfam" id="TIGR00464">
    <property type="entry name" value="gltX_bact"/>
    <property type="match status" value="1"/>
</dbReference>
<dbReference type="PANTHER" id="PTHR43311:SF2">
    <property type="entry name" value="GLUTAMATE--TRNA LIGASE, MITOCHONDRIAL-RELATED"/>
    <property type="match status" value="1"/>
</dbReference>
<feature type="binding site" evidence="7">
    <location>
        <position position="121"/>
    </location>
    <ligand>
        <name>Zn(2+)</name>
        <dbReference type="ChEBI" id="CHEBI:29105"/>
    </ligand>
</feature>
<feature type="binding site" evidence="7">
    <location>
        <position position="119"/>
    </location>
    <ligand>
        <name>Zn(2+)</name>
        <dbReference type="ChEBI" id="CHEBI:29105"/>
    </ligand>
</feature>